<comment type="caution">
    <text evidence="1">The sequence shown here is derived from an EMBL/GenBank/DDBJ whole genome shotgun (WGS) entry which is preliminary data.</text>
</comment>
<reference evidence="1 2" key="2">
    <citation type="submission" date="2024-02" db="EMBL/GenBank/DDBJ databases">
        <title>The Genome Sequence of Enterococcus sp. DIV0159.</title>
        <authorList>
            <person name="Earl A."/>
            <person name="Manson A."/>
            <person name="Gilmore M."/>
            <person name="Sanders J."/>
            <person name="Shea T."/>
            <person name="Howe W."/>
            <person name="Livny J."/>
            <person name="Cuomo C."/>
            <person name="Neafsey D."/>
            <person name="Birren B."/>
        </authorList>
    </citation>
    <scope>NUCLEOTIDE SEQUENCE [LARGE SCALE GENOMIC DNA]</scope>
    <source>
        <strain evidence="1 2">665A</strain>
    </source>
</reference>
<keyword evidence="2" id="KW-1185">Reference proteome</keyword>
<dbReference type="EMBL" id="JAFREL020000001">
    <property type="protein sequence ID" value="MEO1768250.1"/>
    <property type="molecule type" value="Genomic_DNA"/>
</dbReference>
<reference evidence="1 2" key="1">
    <citation type="submission" date="2021-03" db="EMBL/GenBank/DDBJ databases">
        <authorList>
            <person name="Gilmore M.S."/>
            <person name="Schwartzman J."/>
            <person name="Van Tyne D."/>
            <person name="Martin M."/>
            <person name="Earl A.M."/>
            <person name="Manson A.L."/>
            <person name="Straub T."/>
            <person name="Salamzade R."/>
            <person name="Saavedra J."/>
            <person name="Lebreton F."/>
            <person name="Prichula J."/>
            <person name="Schaufler K."/>
            <person name="Gaca A."/>
            <person name="Sgardioli B."/>
            <person name="Wagenaar J."/>
            <person name="Strong T."/>
        </authorList>
    </citation>
    <scope>NUCLEOTIDE SEQUENCE [LARGE SCALE GENOMIC DNA]</scope>
    <source>
        <strain evidence="1 2">665A</strain>
    </source>
</reference>
<proteinExistence type="predicted"/>
<gene>
    <name evidence="1" type="ORF">JZO67_000160</name>
</gene>
<accession>A0ABV0EHX2</accession>
<name>A0ABV0EHX2_9ENTE</name>
<protein>
    <recommendedName>
        <fullName evidence="3">YolD-like protein</fullName>
    </recommendedName>
</protein>
<evidence type="ECO:0000313" key="1">
    <source>
        <dbReference type="EMBL" id="MEO1768250.1"/>
    </source>
</evidence>
<sequence length="134" mass="15196">MGEVFMSYHSDPFVRDYDDRGMAKWIGFYLSEHTSEMEKDNTARNKVWFRKDPMSEFEIGEVLETAYKDHSTVIIQTAELNAEGTAFEDIVGVVEGFNANILYVSDVNSGVQLVAIDSINNIQLSNQSKWSNIS</sequence>
<organism evidence="1 2">
    <name type="scientific">Candidatus Enterococcus ferrettii</name>
    <dbReference type="NCBI Taxonomy" id="2815324"/>
    <lineage>
        <taxon>Bacteria</taxon>
        <taxon>Bacillati</taxon>
        <taxon>Bacillota</taxon>
        <taxon>Bacilli</taxon>
        <taxon>Lactobacillales</taxon>
        <taxon>Enterococcaceae</taxon>
        <taxon>Enterococcus</taxon>
    </lineage>
</organism>
<evidence type="ECO:0008006" key="3">
    <source>
        <dbReference type="Google" id="ProtNLM"/>
    </source>
</evidence>
<evidence type="ECO:0000313" key="2">
    <source>
        <dbReference type="Proteomes" id="UP000664357"/>
    </source>
</evidence>
<dbReference type="Proteomes" id="UP000664357">
    <property type="component" value="Unassembled WGS sequence"/>
</dbReference>
<dbReference type="RefSeq" id="WP_207701975.1">
    <property type="nucleotide sequence ID" value="NZ_JAFREL020000001.1"/>
</dbReference>